<dbReference type="InterPro" id="IPR058240">
    <property type="entry name" value="rSAM_sf"/>
</dbReference>
<keyword evidence="1" id="KW-0949">S-adenosyl-L-methionine</keyword>
<comment type="caution">
    <text evidence="6">The sequence shown here is derived from an EMBL/GenBank/DDBJ whole genome shotgun (WGS) entry which is preliminary data.</text>
</comment>
<evidence type="ECO:0000256" key="3">
    <source>
        <dbReference type="ARBA" id="ARBA00023004"/>
    </source>
</evidence>
<keyword evidence="7" id="KW-1185">Reference proteome</keyword>
<proteinExistence type="predicted"/>
<sequence>MTRATIDQTAGRIAEHVKSHGIPYVAVIFHGGEPLLAGPALLDHAARTMRETLSGLATVALSVQTNGILLDEEFLELFLAHRVQVGISLDGPAHANDRHRVGHQGKGSHAAVMRGLRRLRSPRYEKLYGGLLCTVDLANDPIEVYEHLLGLAPPEIDFLLPHGTWSNPPPGRSADPTQTPYADWLATVFDHWYASPGKTIQIRLFESLISLLLGGPSGTDVVGPGGVDLITVETDGTLEQGDVLKVTRPGGPATGLHIGWDSFDDYLAHPAVLARQAGVAGLSEVCRACPVVRICGGGHYAHRYRSHNGFDNPSVYCADLASFIGHVAGRLATDLAPGAGAEPNPSGSRDPRG</sequence>
<dbReference type="EMBL" id="BAAALS010000011">
    <property type="protein sequence ID" value="GAA1753981.1"/>
    <property type="molecule type" value="Genomic_DNA"/>
</dbReference>
<dbReference type="PANTHER" id="PTHR43273">
    <property type="entry name" value="ANAEROBIC SULFATASE-MATURATING ENZYME HOMOLOG ASLB-RELATED"/>
    <property type="match status" value="1"/>
</dbReference>
<evidence type="ECO:0000256" key="1">
    <source>
        <dbReference type="ARBA" id="ARBA00022691"/>
    </source>
</evidence>
<evidence type="ECO:0000256" key="4">
    <source>
        <dbReference type="ARBA" id="ARBA00023014"/>
    </source>
</evidence>
<protein>
    <recommendedName>
        <fullName evidence="5">Radical SAM core domain-containing protein</fullName>
    </recommendedName>
</protein>
<evidence type="ECO:0000313" key="6">
    <source>
        <dbReference type="EMBL" id="GAA1753981.1"/>
    </source>
</evidence>
<dbReference type="InterPro" id="IPR013785">
    <property type="entry name" value="Aldolase_TIM"/>
</dbReference>
<evidence type="ECO:0000313" key="7">
    <source>
        <dbReference type="Proteomes" id="UP001500655"/>
    </source>
</evidence>
<keyword evidence="4" id="KW-0411">Iron-sulfur</keyword>
<dbReference type="NCBIfam" id="TIGR04269">
    <property type="entry name" value="SAM_SPASM_FxsB"/>
    <property type="match status" value="1"/>
</dbReference>
<dbReference type="Pfam" id="PF04055">
    <property type="entry name" value="Radical_SAM"/>
    <property type="match status" value="1"/>
</dbReference>
<evidence type="ECO:0000256" key="2">
    <source>
        <dbReference type="ARBA" id="ARBA00022723"/>
    </source>
</evidence>
<keyword evidence="2" id="KW-0479">Metal-binding</keyword>
<reference evidence="7" key="1">
    <citation type="journal article" date="2019" name="Int. J. Syst. Evol. Microbiol.">
        <title>The Global Catalogue of Microorganisms (GCM) 10K type strain sequencing project: providing services to taxonomists for standard genome sequencing and annotation.</title>
        <authorList>
            <consortium name="The Broad Institute Genomics Platform"/>
            <consortium name="The Broad Institute Genome Sequencing Center for Infectious Disease"/>
            <person name="Wu L."/>
            <person name="Ma J."/>
        </authorList>
    </citation>
    <scope>NUCLEOTIDE SEQUENCE [LARGE SCALE GENOMIC DNA]</scope>
    <source>
        <strain evidence="7">JCM 13249</strain>
    </source>
</reference>
<keyword evidence="3" id="KW-0408">Iron</keyword>
<name>A0ABP4WJT6_9ACTN</name>
<dbReference type="InterPro" id="IPR007197">
    <property type="entry name" value="rSAM"/>
</dbReference>
<dbReference type="CDD" id="cd01335">
    <property type="entry name" value="Radical_SAM"/>
    <property type="match status" value="1"/>
</dbReference>
<organism evidence="6 7">
    <name type="scientific">Luedemannella helvata</name>
    <dbReference type="NCBI Taxonomy" id="349315"/>
    <lineage>
        <taxon>Bacteria</taxon>
        <taxon>Bacillati</taxon>
        <taxon>Actinomycetota</taxon>
        <taxon>Actinomycetes</taxon>
        <taxon>Micromonosporales</taxon>
        <taxon>Micromonosporaceae</taxon>
        <taxon>Luedemannella</taxon>
    </lineage>
</organism>
<dbReference type="Gene3D" id="3.20.20.70">
    <property type="entry name" value="Aldolase class I"/>
    <property type="match status" value="1"/>
</dbReference>
<dbReference type="InterPro" id="IPR023867">
    <property type="entry name" value="Sulphatase_maturase_rSAM"/>
</dbReference>
<feature type="domain" description="Radical SAM core" evidence="5">
    <location>
        <begin position="12"/>
        <end position="121"/>
    </location>
</feature>
<dbReference type="InterPro" id="IPR026335">
    <property type="entry name" value="rSAM_SPASM_FxsB"/>
</dbReference>
<gene>
    <name evidence="6" type="ORF">GCM10009681_26360</name>
</gene>
<evidence type="ECO:0000259" key="5">
    <source>
        <dbReference type="Pfam" id="PF04055"/>
    </source>
</evidence>
<dbReference type="PANTHER" id="PTHR43273:SF8">
    <property type="entry name" value="RADICAL SAM DOMAIN PROTEIN"/>
    <property type="match status" value="1"/>
</dbReference>
<dbReference type="Proteomes" id="UP001500655">
    <property type="component" value="Unassembled WGS sequence"/>
</dbReference>
<dbReference type="SUPFAM" id="SSF102114">
    <property type="entry name" value="Radical SAM enzymes"/>
    <property type="match status" value="1"/>
</dbReference>
<accession>A0ABP4WJT6</accession>